<accession>A0A1Q3AJQ4</accession>
<dbReference type="AlphaFoldDB" id="A0A1Q3AJQ4"/>
<comment type="caution">
    <text evidence="9">The sequence shown here is derived from an EMBL/GenBank/DDBJ whole genome shotgun (WGS) entry which is preliminary data.</text>
</comment>
<evidence type="ECO:0000313" key="10">
    <source>
        <dbReference type="Proteomes" id="UP000187013"/>
    </source>
</evidence>
<dbReference type="InterPro" id="IPR019473">
    <property type="entry name" value="TFIID_su8_C"/>
</dbReference>
<dbReference type="PANTHER" id="PTHR46469:SF1">
    <property type="entry name" value="TRANSCRIPTION INITIATION FACTOR TFIID SUBUNIT 8"/>
    <property type="match status" value="1"/>
</dbReference>
<dbReference type="GO" id="GO:0006367">
    <property type="term" value="P:transcription initiation at RNA polymerase II promoter"/>
    <property type="evidence" value="ECO:0007669"/>
    <property type="project" value="TreeGrafter"/>
</dbReference>
<evidence type="ECO:0000256" key="6">
    <source>
        <dbReference type="ARBA" id="ARBA00023242"/>
    </source>
</evidence>
<dbReference type="EMBL" id="BDGX01000052">
    <property type="protein sequence ID" value="GAV55961.1"/>
    <property type="molecule type" value="Genomic_DNA"/>
</dbReference>
<name>A0A1Q3AJQ4_ZYGRO</name>
<dbReference type="Proteomes" id="UP000187013">
    <property type="component" value="Unassembled WGS sequence"/>
</dbReference>
<feature type="compositionally biased region" description="Basic and acidic residues" evidence="7">
    <location>
        <begin position="495"/>
        <end position="513"/>
    </location>
</feature>
<comment type="similarity">
    <text evidence="2">Belongs to the TAF8 family.</text>
</comment>
<evidence type="ECO:0000313" key="9">
    <source>
        <dbReference type="EMBL" id="GAV55961.1"/>
    </source>
</evidence>
<evidence type="ECO:0000259" key="8">
    <source>
        <dbReference type="Pfam" id="PF10406"/>
    </source>
</evidence>
<dbReference type="Pfam" id="PF10406">
    <property type="entry name" value="TAF8_C"/>
    <property type="match status" value="1"/>
</dbReference>
<organism evidence="9 10">
    <name type="scientific">Zygosaccharomyces rouxii</name>
    <dbReference type="NCBI Taxonomy" id="4956"/>
    <lineage>
        <taxon>Eukaryota</taxon>
        <taxon>Fungi</taxon>
        <taxon>Dikarya</taxon>
        <taxon>Ascomycota</taxon>
        <taxon>Saccharomycotina</taxon>
        <taxon>Saccharomycetes</taxon>
        <taxon>Saccharomycetales</taxon>
        <taxon>Saccharomycetaceae</taxon>
        <taxon>Zygosaccharomyces</taxon>
    </lineage>
</organism>
<feature type="compositionally biased region" description="Low complexity" evidence="7">
    <location>
        <begin position="408"/>
        <end position="421"/>
    </location>
</feature>
<feature type="compositionally biased region" description="Low complexity" evidence="7">
    <location>
        <begin position="471"/>
        <end position="489"/>
    </location>
</feature>
<comment type="subcellular location">
    <subcellularLocation>
        <location evidence="1">Nucleus</location>
    </subcellularLocation>
</comment>
<protein>
    <recommendedName>
        <fullName evidence="3">Transcription initiation factor TFIID subunit 8</fullName>
    </recommendedName>
</protein>
<dbReference type="GO" id="GO:0005669">
    <property type="term" value="C:transcription factor TFIID complex"/>
    <property type="evidence" value="ECO:0007669"/>
    <property type="project" value="InterPro"/>
</dbReference>
<evidence type="ECO:0000256" key="7">
    <source>
        <dbReference type="SAM" id="MobiDB-lite"/>
    </source>
</evidence>
<keyword evidence="6" id="KW-0539">Nucleus</keyword>
<evidence type="ECO:0000256" key="3">
    <source>
        <dbReference type="ARBA" id="ARBA00017307"/>
    </source>
</evidence>
<evidence type="ECO:0000256" key="2">
    <source>
        <dbReference type="ARBA" id="ARBA00008767"/>
    </source>
</evidence>
<feature type="compositionally biased region" description="Basic and acidic residues" evidence="7">
    <location>
        <begin position="422"/>
        <end position="435"/>
    </location>
</feature>
<evidence type="ECO:0000256" key="5">
    <source>
        <dbReference type="ARBA" id="ARBA00023163"/>
    </source>
</evidence>
<gene>
    <name evidence="9" type="ORF">ZYGR_0AZ01330</name>
</gene>
<evidence type="ECO:0000256" key="1">
    <source>
        <dbReference type="ARBA" id="ARBA00004123"/>
    </source>
</evidence>
<feature type="region of interest" description="Disordered" evidence="7">
    <location>
        <begin position="394"/>
        <end position="535"/>
    </location>
</feature>
<proteinExistence type="inferred from homology"/>
<feature type="compositionally biased region" description="Basic and acidic residues" evidence="7">
    <location>
        <begin position="346"/>
        <end position="377"/>
    </location>
</feature>
<dbReference type="OrthoDB" id="2193813at2759"/>
<feature type="domain" description="Transcription factor TFIID subunit 8 C-terminal" evidence="8">
    <location>
        <begin position="160"/>
        <end position="208"/>
    </location>
</feature>
<sequence>MDSYIQITNLPTLQEFQHENREPNVVKVLAKSIALQLKPMNAQITQFAFERLLQLVDGQLNDMISQLHRMSNLQRRETIAKGDLSMLMQGFHISPSSIELQSQISQFYSQKYFKEFNHLHSLQDLQPTWAHEMVPFEDQEAVRQNVSTVLVPPTNPLQNHLPKWLPDFPPDHTYKFTPQFSQPITDETTIRRQIVEEAKQSELALSHLSQKKNPTDDIVNRSQYDSELAEQETLAIYGTQLKRRRTQHPQANSADLLSKLPQTNFSVEEYAHNRVEVARRKVLEFEEKQLQVQQDPFLKLSRIALTQCNDKFSKRQVHREFQLALQRSFIHLVKSIPELERNKLETEKKAKEDKSRRLQELRSQREEQEKKGERDVLDLEDLDQNQEDFFAMESSDEEAMEPTGDQPSLTQSQQAETQQAELVHEPTREDLRQEQEPEPEVEPEQVGKETQPSTQEIADVPSQEPEAASGAEPGTKAETEAETATQELADVPTQEAREEPSQEPARESPREDDISIEMSSNPSEDEDPNNSTYPV</sequence>
<keyword evidence="4" id="KW-0805">Transcription regulation</keyword>
<dbReference type="PANTHER" id="PTHR46469">
    <property type="entry name" value="TRANSCRIPTION INITIATION FACTOR TFIID SUBUNIT 8"/>
    <property type="match status" value="1"/>
</dbReference>
<reference evidence="9 10" key="1">
    <citation type="submission" date="2016-08" db="EMBL/GenBank/DDBJ databases">
        <title>Draft genome sequence of allopolyploid Zygosaccharomyces rouxii.</title>
        <authorList>
            <person name="Watanabe J."/>
            <person name="Uehara K."/>
            <person name="Mogi Y."/>
            <person name="Tsukioka Y."/>
        </authorList>
    </citation>
    <scope>NUCLEOTIDE SEQUENCE [LARGE SCALE GENOMIC DNA]</scope>
    <source>
        <strain evidence="9 10">NBRC 110957</strain>
    </source>
</reference>
<dbReference type="InterPro" id="IPR037818">
    <property type="entry name" value="TAF8"/>
</dbReference>
<dbReference type="CDD" id="cd08049">
    <property type="entry name" value="TAF8"/>
    <property type="match status" value="1"/>
</dbReference>
<keyword evidence="5" id="KW-0804">Transcription</keyword>
<feature type="region of interest" description="Disordered" evidence="7">
    <location>
        <begin position="346"/>
        <end position="382"/>
    </location>
</feature>
<evidence type="ECO:0000256" key="4">
    <source>
        <dbReference type="ARBA" id="ARBA00023015"/>
    </source>
</evidence>